<evidence type="ECO:0000313" key="2">
    <source>
        <dbReference type="Proteomes" id="UP001177021"/>
    </source>
</evidence>
<evidence type="ECO:0000313" key="1">
    <source>
        <dbReference type="EMBL" id="CAJ2662690.1"/>
    </source>
</evidence>
<accession>A0ACB0L1G0</accession>
<gene>
    <name evidence="1" type="ORF">MILVUS5_LOCUS28243</name>
</gene>
<sequence>MSYYLSQLPYQDPLQILEADIQQATAIPRARGINSSGFTSGAQKSIGDCLRNVISNSSLEIAVVTQVVWCCLIHFSKA</sequence>
<proteinExistence type="predicted"/>
<organism evidence="1 2">
    <name type="scientific">Trifolium pratense</name>
    <name type="common">Red clover</name>
    <dbReference type="NCBI Taxonomy" id="57577"/>
    <lineage>
        <taxon>Eukaryota</taxon>
        <taxon>Viridiplantae</taxon>
        <taxon>Streptophyta</taxon>
        <taxon>Embryophyta</taxon>
        <taxon>Tracheophyta</taxon>
        <taxon>Spermatophyta</taxon>
        <taxon>Magnoliopsida</taxon>
        <taxon>eudicotyledons</taxon>
        <taxon>Gunneridae</taxon>
        <taxon>Pentapetalae</taxon>
        <taxon>rosids</taxon>
        <taxon>fabids</taxon>
        <taxon>Fabales</taxon>
        <taxon>Fabaceae</taxon>
        <taxon>Papilionoideae</taxon>
        <taxon>50 kb inversion clade</taxon>
        <taxon>NPAAA clade</taxon>
        <taxon>Hologalegina</taxon>
        <taxon>IRL clade</taxon>
        <taxon>Trifolieae</taxon>
        <taxon>Trifolium</taxon>
    </lineage>
</organism>
<keyword evidence="2" id="KW-1185">Reference proteome</keyword>
<protein>
    <submittedName>
        <fullName evidence="1">Uncharacterized protein</fullName>
    </submittedName>
</protein>
<dbReference type="Proteomes" id="UP001177021">
    <property type="component" value="Unassembled WGS sequence"/>
</dbReference>
<dbReference type="EMBL" id="CASHSV030000409">
    <property type="protein sequence ID" value="CAJ2662690.1"/>
    <property type="molecule type" value="Genomic_DNA"/>
</dbReference>
<name>A0ACB0L1G0_TRIPR</name>
<reference evidence="1" key="1">
    <citation type="submission" date="2023-10" db="EMBL/GenBank/DDBJ databases">
        <authorList>
            <person name="Rodriguez Cubillos JULIANA M."/>
            <person name="De Vega J."/>
        </authorList>
    </citation>
    <scope>NUCLEOTIDE SEQUENCE</scope>
</reference>
<comment type="caution">
    <text evidence="1">The sequence shown here is derived from an EMBL/GenBank/DDBJ whole genome shotgun (WGS) entry which is preliminary data.</text>
</comment>